<evidence type="ECO:0000313" key="1">
    <source>
        <dbReference type="EMBL" id="EDL95298.1"/>
    </source>
</evidence>
<organism evidence="1 2">
    <name type="scientific">Rattus norvegicus</name>
    <name type="common">Rat</name>
    <dbReference type="NCBI Taxonomy" id="10116"/>
    <lineage>
        <taxon>Eukaryota</taxon>
        <taxon>Metazoa</taxon>
        <taxon>Chordata</taxon>
        <taxon>Craniata</taxon>
        <taxon>Vertebrata</taxon>
        <taxon>Euteleostomi</taxon>
        <taxon>Mammalia</taxon>
        <taxon>Eutheria</taxon>
        <taxon>Euarchontoglires</taxon>
        <taxon>Glires</taxon>
        <taxon>Rodentia</taxon>
        <taxon>Myomorpha</taxon>
        <taxon>Muroidea</taxon>
        <taxon>Muridae</taxon>
        <taxon>Murinae</taxon>
        <taxon>Rattus</taxon>
    </lineage>
</organism>
<dbReference type="RGD" id="2801">
    <property type="gene designation" value="Hmbs"/>
</dbReference>
<evidence type="ECO:0000313" key="2">
    <source>
        <dbReference type="Proteomes" id="UP000234681"/>
    </source>
</evidence>
<proteinExistence type="predicted"/>
<dbReference type="EMBL" id="CH473975">
    <property type="protein sequence ID" value="EDL95298.1"/>
    <property type="molecule type" value="Genomic_DNA"/>
</dbReference>
<accession>A6J3X5</accession>
<name>A6J3X5_RAT</name>
<dbReference type="Proteomes" id="UP000234681">
    <property type="component" value="Chromosome 8"/>
</dbReference>
<gene>
    <name evidence="1 3" type="primary">Hmbs</name>
    <name evidence="1" type="ORF">rCG_58276</name>
</gene>
<sequence length="52" mass="5396">MSGNGGAATTAEENGSMMRVIRVGTRKSQVSTDLVASRILILTRSLVGTQSS</sequence>
<protein>
    <submittedName>
        <fullName evidence="1">Hydroxymethylbilane synthase, isoform CRA_d</fullName>
    </submittedName>
</protein>
<reference evidence="2" key="1">
    <citation type="submission" date="2005-09" db="EMBL/GenBank/DDBJ databases">
        <authorList>
            <person name="Mural R.J."/>
            <person name="Li P.W."/>
            <person name="Adams M.D."/>
            <person name="Amanatides P.G."/>
            <person name="Baden-Tillson H."/>
            <person name="Barnstead M."/>
            <person name="Chin S.H."/>
            <person name="Dew I."/>
            <person name="Evans C.A."/>
            <person name="Ferriera S."/>
            <person name="Flanigan M."/>
            <person name="Fosler C."/>
            <person name="Glodek A."/>
            <person name="Gu Z."/>
            <person name="Holt R.A."/>
            <person name="Jennings D."/>
            <person name="Kraft C.L."/>
            <person name="Lu F."/>
            <person name="Nguyen T."/>
            <person name="Nusskern D.R."/>
            <person name="Pfannkoch C.M."/>
            <person name="Sitter C."/>
            <person name="Sutton G.G."/>
            <person name="Venter J.C."/>
            <person name="Wang Z."/>
            <person name="Woodage T."/>
            <person name="Zheng X.H."/>
            <person name="Zhong F."/>
        </authorList>
    </citation>
    <scope>NUCLEOTIDE SEQUENCE [LARGE SCALE GENOMIC DNA]</scope>
    <source>
        <strain>BN</strain>
        <strain evidence="2">Sprague-Dawley</strain>
    </source>
</reference>
<dbReference type="AlphaFoldDB" id="A6J3X5"/>
<evidence type="ECO:0000313" key="3">
    <source>
        <dbReference type="RGD" id="2801"/>
    </source>
</evidence>